<feature type="region of interest" description="Disordered" evidence="1">
    <location>
        <begin position="1"/>
        <end position="33"/>
    </location>
</feature>
<dbReference type="AlphaFoldDB" id="A0AAR5QHQ7"/>
<evidence type="ECO:0000313" key="3">
    <source>
        <dbReference type="Proteomes" id="UP000019118"/>
    </source>
</evidence>
<accession>A0AAR5QHQ7</accession>
<dbReference type="KEGG" id="dpa:109546264"/>
<dbReference type="GeneID" id="109546264"/>
<evidence type="ECO:0000313" key="2">
    <source>
        <dbReference type="EnsemblMetazoa" id="XP_019772726.1"/>
    </source>
</evidence>
<organism evidence="2 3">
    <name type="scientific">Dendroctonus ponderosae</name>
    <name type="common">Mountain pine beetle</name>
    <dbReference type="NCBI Taxonomy" id="77166"/>
    <lineage>
        <taxon>Eukaryota</taxon>
        <taxon>Metazoa</taxon>
        <taxon>Ecdysozoa</taxon>
        <taxon>Arthropoda</taxon>
        <taxon>Hexapoda</taxon>
        <taxon>Insecta</taxon>
        <taxon>Pterygota</taxon>
        <taxon>Neoptera</taxon>
        <taxon>Endopterygota</taxon>
        <taxon>Coleoptera</taxon>
        <taxon>Polyphaga</taxon>
        <taxon>Cucujiformia</taxon>
        <taxon>Curculionidae</taxon>
        <taxon>Scolytinae</taxon>
        <taxon>Dendroctonus</taxon>
    </lineage>
</organism>
<reference evidence="3" key="1">
    <citation type="journal article" date="2013" name="Genome Biol.">
        <title>Draft genome of the mountain pine beetle, Dendroctonus ponderosae Hopkins, a major forest pest.</title>
        <authorList>
            <person name="Keeling C.I."/>
            <person name="Yuen M.M."/>
            <person name="Liao N.Y."/>
            <person name="Docking T.R."/>
            <person name="Chan S.K."/>
            <person name="Taylor G.A."/>
            <person name="Palmquist D.L."/>
            <person name="Jackman S.D."/>
            <person name="Nguyen A."/>
            <person name="Li M."/>
            <person name="Henderson H."/>
            <person name="Janes J.K."/>
            <person name="Zhao Y."/>
            <person name="Pandoh P."/>
            <person name="Moore R."/>
            <person name="Sperling F.A."/>
            <person name="Huber D.P."/>
            <person name="Birol I."/>
            <person name="Jones S.J."/>
            <person name="Bohlmann J."/>
        </authorList>
    </citation>
    <scope>NUCLEOTIDE SEQUENCE</scope>
</reference>
<dbReference type="Proteomes" id="UP000019118">
    <property type="component" value="Unassembled WGS sequence"/>
</dbReference>
<proteinExistence type="predicted"/>
<sequence length="603" mass="65901">MSRLPTFGGKKPTIKTTSTVTSRTAAGGSKTTTTTQIRELLPCASAQPKAKGGCQPACASKSARAQQESAAVPAGPRQIPRPGASRIQAPGYRMATSAPRPREGFPPGRAPQPGQAGCSSRAGTGIPRCGGGSRADQNELAEKKNREAAQEMFNMSSAEVPMLEGQVGHQLLERSIANRGQKVFAQSSHRQKVQGQNAVKTPAGMERLLQQTYSEKRVERDDVAERVVKNFAITDMDDKAGGTRVTISEQQLDPDYGLSSEGKDVVTVKETVSVTPSYTSTAREVVHEVIKPRVQISPSELANMVEEETQDVENTLKMVPPDLTFQEDRYASKKRLQKLRLTTESILLLEESVVNPVPTADEALTETPPETLANIMHTIESGVTPECDPDQVFHTLFEEKSTEQSVVLSSIGPGPLQDVVVPQVLSKNIHKESMTPDLTDLTNIYKNVTDAKDWPPVDIFASVMDDEAKSPKKGIKSRPFKPLQDEEMPWAEEDLEPLVNIVGAEPAAVLEPFNIHELESSGNLETELSHGIEYFVEADPVQYMSRVQLRGSQPPSWFPGYIYALPEFADVVKLARNPDEVFASSWKSCRPKIIPDNSISVLH</sequence>
<protein>
    <recommendedName>
        <fullName evidence="4">Inner centromere protein ARK-binding domain-containing protein</fullName>
    </recommendedName>
</protein>
<feature type="region of interest" description="Disordered" evidence="1">
    <location>
        <begin position="46"/>
        <end position="139"/>
    </location>
</feature>
<name>A0AAR5QHQ7_DENPD</name>
<keyword evidence="3" id="KW-1185">Reference proteome</keyword>
<reference evidence="2" key="2">
    <citation type="submission" date="2024-08" db="UniProtKB">
        <authorList>
            <consortium name="EnsemblMetazoa"/>
        </authorList>
    </citation>
    <scope>IDENTIFICATION</scope>
</reference>
<dbReference type="RefSeq" id="XP_019772726.1">
    <property type="nucleotide sequence ID" value="XM_019917167.2"/>
</dbReference>
<feature type="compositionally biased region" description="Low complexity" evidence="1">
    <location>
        <begin position="105"/>
        <end position="117"/>
    </location>
</feature>
<evidence type="ECO:0008006" key="4">
    <source>
        <dbReference type="Google" id="ProtNLM"/>
    </source>
</evidence>
<feature type="compositionally biased region" description="Low complexity" evidence="1">
    <location>
        <begin position="10"/>
        <end position="33"/>
    </location>
</feature>
<evidence type="ECO:0000256" key="1">
    <source>
        <dbReference type="SAM" id="MobiDB-lite"/>
    </source>
</evidence>
<dbReference type="EnsemblMetazoa" id="XM_019917167.1">
    <property type="protein sequence ID" value="XP_019772726.1"/>
    <property type="gene ID" value="LOC109546264"/>
</dbReference>